<sequence length="120" mass="13629">ELVTECIRAAEQNRASVAAYRVKDTIKRVQENGKIIETLNRNELWGMQTPQCIQYDLFVRAHAKAEKENFLGTDDVQLVERMGVQAVVVDCGYENLKVTTPEDVGIAEKIVEKRRNVHGE</sequence>
<dbReference type="PANTHER" id="PTHR32125">
    <property type="entry name" value="2-C-METHYL-D-ERYTHRITOL 4-PHOSPHATE CYTIDYLYLTRANSFERASE, CHLOROPLASTIC"/>
    <property type="match status" value="1"/>
</dbReference>
<dbReference type="EMBL" id="VGJJ01000058">
    <property type="protein sequence ID" value="MBM3282603.1"/>
    <property type="molecule type" value="Genomic_DNA"/>
</dbReference>
<accession>A0A8T4C7X8</accession>
<comment type="caution">
    <text evidence="3">The sequence shown here is derived from an EMBL/GenBank/DDBJ whole genome shotgun (WGS) entry which is preliminary data.</text>
</comment>
<feature type="non-terminal residue" evidence="3">
    <location>
        <position position="1"/>
    </location>
</feature>
<evidence type="ECO:0000313" key="4">
    <source>
        <dbReference type="Proteomes" id="UP000774699"/>
    </source>
</evidence>
<protein>
    <submittedName>
        <fullName evidence="3">2-C-methyl-D-erythritol 4-phosphate cytidylyltransferase</fullName>
    </submittedName>
</protein>
<dbReference type="SUPFAM" id="SSF53448">
    <property type="entry name" value="Nucleotide-diphospho-sugar transferases"/>
    <property type="match status" value="1"/>
</dbReference>
<dbReference type="PANTHER" id="PTHR32125:SF4">
    <property type="entry name" value="2-C-METHYL-D-ERYTHRITOL 4-PHOSPHATE CYTIDYLYLTRANSFERASE, CHLOROPLASTIC"/>
    <property type="match status" value="1"/>
</dbReference>
<reference evidence="3" key="1">
    <citation type="submission" date="2019-03" db="EMBL/GenBank/DDBJ databases">
        <title>Lake Tanganyika Metagenome-Assembled Genomes (MAGs).</title>
        <authorList>
            <person name="Tran P."/>
        </authorList>
    </citation>
    <scope>NUCLEOTIDE SEQUENCE</scope>
    <source>
        <strain evidence="3">M_DeepCast_50m_m2_156</strain>
    </source>
</reference>
<dbReference type="Pfam" id="PF01128">
    <property type="entry name" value="IspD"/>
    <property type="match status" value="1"/>
</dbReference>
<organism evidence="3 4">
    <name type="scientific">Candidatus Iainarchaeum sp</name>
    <dbReference type="NCBI Taxonomy" id="3101447"/>
    <lineage>
        <taxon>Archaea</taxon>
        <taxon>Candidatus Iainarchaeota</taxon>
        <taxon>Candidatus Iainarchaeia</taxon>
        <taxon>Candidatus Iainarchaeales</taxon>
        <taxon>Candidatus Iainarchaeaceae</taxon>
        <taxon>Candidatus Iainarchaeum</taxon>
    </lineage>
</organism>
<dbReference type="InterPro" id="IPR029044">
    <property type="entry name" value="Nucleotide-diphossugar_trans"/>
</dbReference>
<dbReference type="Gene3D" id="3.90.550.10">
    <property type="entry name" value="Spore Coat Polysaccharide Biosynthesis Protein SpsA, Chain A"/>
    <property type="match status" value="1"/>
</dbReference>
<dbReference type="InterPro" id="IPR034683">
    <property type="entry name" value="IspD/TarI"/>
</dbReference>
<name>A0A8T4C7X8_9ARCH</name>
<keyword evidence="2 3" id="KW-0548">Nucleotidyltransferase</keyword>
<evidence type="ECO:0000256" key="1">
    <source>
        <dbReference type="ARBA" id="ARBA00022679"/>
    </source>
</evidence>
<gene>
    <name evidence="3" type="ORF">FJY86_04695</name>
</gene>
<proteinExistence type="predicted"/>
<dbReference type="AlphaFoldDB" id="A0A8T4C7X8"/>
<dbReference type="GO" id="GO:0050518">
    <property type="term" value="F:2-C-methyl-D-erythritol 4-phosphate cytidylyltransferase activity"/>
    <property type="evidence" value="ECO:0007669"/>
    <property type="project" value="TreeGrafter"/>
</dbReference>
<keyword evidence="1" id="KW-0808">Transferase</keyword>
<evidence type="ECO:0000256" key="2">
    <source>
        <dbReference type="ARBA" id="ARBA00022695"/>
    </source>
</evidence>
<evidence type="ECO:0000313" key="3">
    <source>
        <dbReference type="EMBL" id="MBM3282603.1"/>
    </source>
</evidence>
<dbReference type="InterPro" id="IPR050088">
    <property type="entry name" value="IspD/TarI_cytidylyltransf_bact"/>
</dbReference>
<dbReference type="Proteomes" id="UP000774699">
    <property type="component" value="Unassembled WGS sequence"/>
</dbReference>